<dbReference type="SMART" id="SM00355">
    <property type="entry name" value="ZnF_C2H2"/>
    <property type="match status" value="5"/>
</dbReference>
<dbReference type="PANTHER" id="PTHR31511:SF12">
    <property type="entry name" value="RHO TERMINATION FACTOR N-TERMINAL DOMAIN-CONTAINING PROTEIN"/>
    <property type="match status" value="1"/>
</dbReference>
<dbReference type="AlphaFoldDB" id="A0A9C6UEE1"/>
<dbReference type="GO" id="GO:0008270">
    <property type="term" value="F:zinc ion binding"/>
    <property type="evidence" value="ECO:0007669"/>
    <property type="project" value="UniProtKB-KW"/>
</dbReference>
<dbReference type="Pfam" id="PF00096">
    <property type="entry name" value="zf-C2H2"/>
    <property type="match status" value="2"/>
</dbReference>
<name>A0A9C6UEE1_FRAOC</name>
<keyword evidence="3" id="KW-1185">Reference proteome</keyword>
<dbReference type="KEGG" id="foc:127749884"/>
<organism evidence="3 4">
    <name type="scientific">Frankliniella occidentalis</name>
    <name type="common">Western flower thrips</name>
    <name type="synonym">Euthrips occidentalis</name>
    <dbReference type="NCBI Taxonomy" id="133901"/>
    <lineage>
        <taxon>Eukaryota</taxon>
        <taxon>Metazoa</taxon>
        <taxon>Ecdysozoa</taxon>
        <taxon>Arthropoda</taxon>
        <taxon>Hexapoda</taxon>
        <taxon>Insecta</taxon>
        <taxon>Pterygota</taxon>
        <taxon>Neoptera</taxon>
        <taxon>Paraneoptera</taxon>
        <taxon>Thysanoptera</taxon>
        <taxon>Terebrantia</taxon>
        <taxon>Thripoidea</taxon>
        <taxon>Thripidae</taxon>
        <taxon>Frankliniella</taxon>
    </lineage>
</organism>
<dbReference type="Gene3D" id="3.30.160.60">
    <property type="entry name" value="Classic Zinc Finger"/>
    <property type="match status" value="2"/>
</dbReference>
<evidence type="ECO:0000313" key="3">
    <source>
        <dbReference type="Proteomes" id="UP000504606"/>
    </source>
</evidence>
<sequence length="444" mass="51045">MKCNWCGEQCGDADGLLAHIIQRHAPKPDVSVAWCSKPNTHKPRTDTQAVFDCTTCSKTFKHKRSLKRHEQEVHSNKLHTCETCKKYFKNVRSLKEHIKKLKHTSKPNPVVKPQPVPKNYKCRQCKEKFKTLFLLYSHKRSCNSPKYDKYVCDGCWRRFSTSSSLRYHVNGCNDRKRKVERARKVHDLCSSKSHVGGDWSTESAVGGDARIHNLIITDLHDLQLTLLKNKDSIKCTVQKDLQELRRIKWYLSAFIRCQKAGEVEPENAVRYMRCSPLTTLQDAELNEQIQEAILGVINSFDKAQGEGSQILFEKVEKIELRVAKYSPLKGSSYMPLPKKFQSPTKGLVNIKNFDNKCFLYCCLAGVELPATHPERVSCYRHRLNEFNMQGISYPVKIKDITKFENQNLGVSVNVFGLEENKQVVPMRITKKLGDHHINLLLLQG</sequence>
<dbReference type="PROSITE" id="PS50157">
    <property type="entry name" value="ZINC_FINGER_C2H2_2"/>
    <property type="match status" value="3"/>
</dbReference>
<dbReference type="RefSeq" id="XP_052125804.1">
    <property type="nucleotide sequence ID" value="XM_052269844.1"/>
</dbReference>
<dbReference type="GeneID" id="127749884"/>
<keyword evidence="1" id="KW-0863">Zinc-finger</keyword>
<dbReference type="SUPFAM" id="SSF57667">
    <property type="entry name" value="beta-beta-alpha zinc fingers"/>
    <property type="match status" value="2"/>
</dbReference>
<dbReference type="OrthoDB" id="6627884at2759"/>
<dbReference type="InterPro" id="IPR036236">
    <property type="entry name" value="Znf_C2H2_sf"/>
</dbReference>
<keyword evidence="1" id="KW-0479">Metal-binding</keyword>
<feature type="non-terminal residue" evidence="4">
    <location>
        <position position="444"/>
    </location>
</feature>
<protein>
    <submittedName>
        <fullName evidence="4">Uncharacterized protein LOC127749884</fullName>
    </submittedName>
</protein>
<keyword evidence="1" id="KW-0862">Zinc</keyword>
<reference evidence="4" key="1">
    <citation type="submission" date="2025-08" db="UniProtKB">
        <authorList>
            <consortium name="RefSeq"/>
        </authorList>
    </citation>
    <scope>IDENTIFICATION</scope>
    <source>
        <tissue evidence="4">Whole organism</tissue>
    </source>
</reference>
<gene>
    <name evidence="4" type="primary">LOC127749884</name>
</gene>
<feature type="domain" description="C2H2-type" evidence="2">
    <location>
        <begin position="79"/>
        <end position="108"/>
    </location>
</feature>
<feature type="domain" description="C2H2-type" evidence="2">
    <location>
        <begin position="150"/>
        <end position="178"/>
    </location>
</feature>
<dbReference type="Proteomes" id="UP000504606">
    <property type="component" value="Unplaced"/>
</dbReference>
<dbReference type="PANTHER" id="PTHR31511">
    <property type="entry name" value="PROTEIN CBG23764"/>
    <property type="match status" value="1"/>
</dbReference>
<proteinExistence type="predicted"/>
<evidence type="ECO:0000313" key="4">
    <source>
        <dbReference type="RefSeq" id="XP_052125804.1"/>
    </source>
</evidence>
<accession>A0A9C6UEE1</accession>
<dbReference type="PROSITE" id="PS00028">
    <property type="entry name" value="ZINC_FINGER_C2H2_1"/>
    <property type="match status" value="3"/>
</dbReference>
<dbReference type="InterPro" id="IPR013087">
    <property type="entry name" value="Znf_C2H2_type"/>
</dbReference>
<feature type="domain" description="C2H2-type" evidence="2">
    <location>
        <begin position="51"/>
        <end position="79"/>
    </location>
</feature>
<evidence type="ECO:0000256" key="1">
    <source>
        <dbReference type="PROSITE-ProRule" id="PRU00042"/>
    </source>
</evidence>
<evidence type="ECO:0000259" key="2">
    <source>
        <dbReference type="PROSITE" id="PS50157"/>
    </source>
</evidence>